<dbReference type="InterPro" id="IPR036250">
    <property type="entry name" value="AcylCo_DH-like_C"/>
</dbReference>
<evidence type="ECO:0000259" key="3">
    <source>
        <dbReference type="Pfam" id="PF21343"/>
    </source>
</evidence>
<dbReference type="SUPFAM" id="SSF47203">
    <property type="entry name" value="Acyl-CoA dehydrogenase C-terminal domain-like"/>
    <property type="match status" value="1"/>
</dbReference>
<keyword evidence="2" id="KW-0560">Oxidoreductase</keyword>
<comment type="caution">
    <text evidence="4">The sequence shown here is derived from an EMBL/GenBank/DDBJ whole genome shotgun (WGS) entry which is preliminary data.</text>
</comment>
<dbReference type="Proteomes" id="UP001163046">
    <property type="component" value="Unassembled WGS sequence"/>
</dbReference>
<dbReference type="EMBL" id="MU827329">
    <property type="protein sequence ID" value="KAJ7354992.1"/>
    <property type="molecule type" value="Genomic_DNA"/>
</dbReference>
<name>A0A9W9YKC8_9CNID</name>
<evidence type="ECO:0000256" key="1">
    <source>
        <dbReference type="ARBA" id="ARBA00022946"/>
    </source>
</evidence>
<accession>A0A9W9YKC8</accession>
<feature type="domain" description="ACAD9/ACADV-like C-terminal" evidence="3">
    <location>
        <begin position="64"/>
        <end position="170"/>
    </location>
</feature>
<dbReference type="Pfam" id="PF21343">
    <property type="entry name" value="ACAD9-ACADV_C"/>
    <property type="match status" value="1"/>
</dbReference>
<dbReference type="AlphaFoldDB" id="A0A9W9YKC8"/>
<sequence>MAMCQYVTESMAYMLSGNMDQGAKDFQLEAAISKFMHRAVGIKSGPSLAEHVHADLAPRPSWYASEAAGDFGATVEKILIRHGKGIRDEQFILKRLADAAIDIYGMAAVLSRASRSLNNKIETAQHEALLTTVYCDEAFDRIRQNLDSLHDSNKLSNDTKMSRIATEVIRT</sequence>
<dbReference type="Gene3D" id="1.20.140.10">
    <property type="entry name" value="Butyryl-CoA Dehydrogenase, subunit A, domain 3"/>
    <property type="match status" value="2"/>
</dbReference>
<organism evidence="4 5">
    <name type="scientific">Desmophyllum pertusum</name>
    <dbReference type="NCBI Taxonomy" id="174260"/>
    <lineage>
        <taxon>Eukaryota</taxon>
        <taxon>Metazoa</taxon>
        <taxon>Cnidaria</taxon>
        <taxon>Anthozoa</taxon>
        <taxon>Hexacorallia</taxon>
        <taxon>Scleractinia</taxon>
        <taxon>Caryophylliina</taxon>
        <taxon>Caryophylliidae</taxon>
        <taxon>Desmophyllum</taxon>
    </lineage>
</organism>
<dbReference type="InterPro" id="IPR049448">
    <property type="entry name" value="ACAD9/ACADV-like_C"/>
</dbReference>
<evidence type="ECO:0000313" key="5">
    <source>
        <dbReference type="Proteomes" id="UP001163046"/>
    </source>
</evidence>
<keyword evidence="5" id="KW-1185">Reference proteome</keyword>
<gene>
    <name evidence="4" type="ORF">OS493_028655</name>
</gene>
<keyword evidence="1" id="KW-0809">Transit peptide</keyword>
<reference evidence="4" key="1">
    <citation type="submission" date="2023-01" db="EMBL/GenBank/DDBJ databases">
        <title>Genome assembly of the deep-sea coral Lophelia pertusa.</title>
        <authorList>
            <person name="Herrera S."/>
            <person name="Cordes E."/>
        </authorList>
    </citation>
    <scope>NUCLEOTIDE SEQUENCE</scope>
    <source>
        <strain evidence="4">USNM1676648</strain>
        <tissue evidence="4">Polyp</tissue>
    </source>
</reference>
<evidence type="ECO:0000313" key="4">
    <source>
        <dbReference type="EMBL" id="KAJ7354992.1"/>
    </source>
</evidence>
<dbReference type="GO" id="GO:0016627">
    <property type="term" value="F:oxidoreductase activity, acting on the CH-CH group of donors"/>
    <property type="evidence" value="ECO:0007669"/>
    <property type="project" value="InterPro"/>
</dbReference>
<proteinExistence type="predicted"/>
<dbReference type="OrthoDB" id="2588832at2759"/>
<evidence type="ECO:0000256" key="2">
    <source>
        <dbReference type="ARBA" id="ARBA00023002"/>
    </source>
</evidence>
<protein>
    <recommendedName>
        <fullName evidence="3">ACAD9/ACADV-like C-terminal domain-containing protein</fullName>
    </recommendedName>
</protein>